<feature type="transmembrane region" description="Helical" evidence="8">
    <location>
        <begin position="242"/>
        <end position="264"/>
    </location>
</feature>
<dbReference type="Pfam" id="PF07690">
    <property type="entry name" value="MFS_1"/>
    <property type="match status" value="1"/>
</dbReference>
<evidence type="ECO:0000256" key="1">
    <source>
        <dbReference type="ARBA" id="ARBA00004651"/>
    </source>
</evidence>
<feature type="transmembrane region" description="Helical" evidence="8">
    <location>
        <begin position="315"/>
        <end position="338"/>
    </location>
</feature>
<dbReference type="Gene3D" id="1.20.1250.20">
    <property type="entry name" value="MFS general substrate transporter like domains"/>
    <property type="match status" value="1"/>
</dbReference>
<evidence type="ECO:0000256" key="3">
    <source>
        <dbReference type="ARBA" id="ARBA00022448"/>
    </source>
</evidence>
<dbReference type="PANTHER" id="PTHR42718:SF9">
    <property type="entry name" value="MAJOR FACILITATOR SUPERFAMILY MULTIDRUG TRANSPORTER MFSC"/>
    <property type="match status" value="1"/>
</dbReference>
<evidence type="ECO:0000256" key="7">
    <source>
        <dbReference type="ARBA" id="ARBA00023136"/>
    </source>
</evidence>
<feature type="transmembrane region" description="Helical" evidence="8">
    <location>
        <begin position="182"/>
        <end position="204"/>
    </location>
</feature>
<dbReference type="InterPro" id="IPR011701">
    <property type="entry name" value="MFS"/>
</dbReference>
<evidence type="ECO:0000256" key="5">
    <source>
        <dbReference type="ARBA" id="ARBA00022692"/>
    </source>
</evidence>
<feature type="transmembrane region" description="Helical" evidence="8">
    <location>
        <begin position="407"/>
        <end position="433"/>
    </location>
</feature>
<organism evidence="10 11">
    <name type="scientific">Rothia amarae</name>
    <dbReference type="NCBI Taxonomy" id="169480"/>
    <lineage>
        <taxon>Bacteria</taxon>
        <taxon>Bacillati</taxon>
        <taxon>Actinomycetota</taxon>
        <taxon>Actinomycetes</taxon>
        <taxon>Micrococcales</taxon>
        <taxon>Micrococcaceae</taxon>
        <taxon>Rothia</taxon>
    </lineage>
</organism>
<feature type="transmembrane region" description="Helical" evidence="8">
    <location>
        <begin position="53"/>
        <end position="81"/>
    </location>
</feature>
<dbReference type="AlphaFoldDB" id="A0A7H2BJD2"/>
<protein>
    <submittedName>
        <fullName evidence="10">Multidrug efflux MFS transporter</fullName>
    </submittedName>
</protein>
<gene>
    <name evidence="10" type="ORF">IDM48_10580</name>
</gene>
<dbReference type="SUPFAM" id="SSF103473">
    <property type="entry name" value="MFS general substrate transporter"/>
    <property type="match status" value="1"/>
</dbReference>
<evidence type="ECO:0000259" key="9">
    <source>
        <dbReference type="PROSITE" id="PS50850"/>
    </source>
</evidence>
<feature type="transmembrane region" description="Helical" evidence="8">
    <location>
        <begin position="93"/>
        <end position="114"/>
    </location>
</feature>
<dbReference type="PRINTS" id="PR01036">
    <property type="entry name" value="TCRTETB"/>
</dbReference>
<feature type="transmembrane region" description="Helical" evidence="8">
    <location>
        <begin position="121"/>
        <end position="144"/>
    </location>
</feature>
<keyword evidence="6 8" id="KW-1133">Transmembrane helix</keyword>
<accession>A0A7H2BJD2</accession>
<dbReference type="InterPro" id="IPR020846">
    <property type="entry name" value="MFS_dom"/>
</dbReference>
<proteinExistence type="inferred from homology"/>
<dbReference type="KEGG" id="rama:IDM48_10580"/>
<dbReference type="NCBIfam" id="TIGR00711">
    <property type="entry name" value="efflux_EmrB"/>
    <property type="match status" value="1"/>
</dbReference>
<evidence type="ECO:0000313" key="11">
    <source>
        <dbReference type="Proteomes" id="UP000516421"/>
    </source>
</evidence>
<evidence type="ECO:0000256" key="8">
    <source>
        <dbReference type="SAM" id="Phobius"/>
    </source>
</evidence>
<dbReference type="PROSITE" id="PS50850">
    <property type="entry name" value="MFS"/>
    <property type="match status" value="1"/>
</dbReference>
<keyword evidence="7 8" id="KW-0472">Membrane</keyword>
<dbReference type="InterPro" id="IPR036259">
    <property type="entry name" value="MFS_trans_sf"/>
</dbReference>
<dbReference type="CDD" id="cd17503">
    <property type="entry name" value="MFS_LmrB_MDR_like"/>
    <property type="match status" value="1"/>
</dbReference>
<name>A0A7H2BJD2_9MICC</name>
<feature type="domain" description="Major facilitator superfamily (MFS) profile" evidence="9">
    <location>
        <begin position="55"/>
        <end position="511"/>
    </location>
</feature>
<dbReference type="GO" id="GO:0005886">
    <property type="term" value="C:plasma membrane"/>
    <property type="evidence" value="ECO:0007669"/>
    <property type="project" value="UniProtKB-SubCell"/>
</dbReference>
<keyword evidence="3" id="KW-0813">Transport</keyword>
<comment type="subcellular location">
    <subcellularLocation>
        <location evidence="1">Cell membrane</location>
        <topology evidence="1">Multi-pass membrane protein</topology>
    </subcellularLocation>
</comment>
<evidence type="ECO:0000313" key="10">
    <source>
        <dbReference type="EMBL" id="QNV39778.1"/>
    </source>
</evidence>
<keyword evidence="11" id="KW-1185">Reference proteome</keyword>
<keyword evidence="5 8" id="KW-0812">Transmembrane</keyword>
<dbReference type="Proteomes" id="UP000516421">
    <property type="component" value="Chromosome"/>
</dbReference>
<keyword evidence="4" id="KW-1003">Cell membrane</keyword>
<feature type="transmembrane region" description="Helical" evidence="8">
    <location>
        <begin position="484"/>
        <end position="507"/>
    </location>
</feature>
<feature type="transmembrane region" description="Helical" evidence="8">
    <location>
        <begin position="382"/>
        <end position="401"/>
    </location>
</feature>
<reference evidence="10 11" key="1">
    <citation type="submission" date="2020-09" db="EMBL/GenBank/DDBJ databases">
        <title>Investigation of environmental microbe.</title>
        <authorList>
            <person name="Ou Y."/>
            <person name="Kang Q."/>
        </authorList>
    </citation>
    <scope>NUCLEOTIDE SEQUENCE [LARGE SCALE GENOMIC DNA]</scope>
    <source>
        <strain evidence="10 11">KJZ-9</strain>
    </source>
</reference>
<feature type="transmembrane region" description="Helical" evidence="8">
    <location>
        <begin position="350"/>
        <end position="370"/>
    </location>
</feature>
<dbReference type="EMBL" id="CP061538">
    <property type="protein sequence ID" value="QNV39778.1"/>
    <property type="molecule type" value="Genomic_DNA"/>
</dbReference>
<evidence type="ECO:0000256" key="6">
    <source>
        <dbReference type="ARBA" id="ARBA00022989"/>
    </source>
</evidence>
<dbReference type="Gene3D" id="1.20.1720.10">
    <property type="entry name" value="Multidrug resistance protein D"/>
    <property type="match status" value="1"/>
</dbReference>
<dbReference type="RefSeq" id="WP_190617362.1">
    <property type="nucleotide sequence ID" value="NZ_CP061538.1"/>
</dbReference>
<sequence length="515" mass="53627">MHETHSASSSNLPEVEHPLPAVTAPVPIVSPVENNLKNSVSAPRADKLERADFLLLMVMVIAAFILILNETLLGVALPVLMEDLHVAASTTQWSSTGFMLTMAVVTPASGFIISRFSIRNVFVGAMAVFSIGSLAAGLAPTFGFLLLGRILQAMGTGIIMPLLMTTMMRLVPPSRIGRAMGLIGMVISAAPALGPTVSGLILGIGTWHWLFLSVLPIGLIALFVGLKLAPNTLPEGGENQRLDVLSMILSTLGFGGLVLGLSSLGGSSAHGGGISLNPWILIAISAAILVVFVMRQLQLQKTSSPFMDLRVFKSFPFVLTVLMSSVAMGVLLGSSVLLPMYTVNVLGLDSLATGLMLLPGGILSALMSPIVGNLSDKFSPRVLVIPGATLFAGSIWLLTLFDENTSPLFVVLVYLILSAVIPFMNTPMMGLGLGSLPKHLYSYGSSAMTTVQQVSAAAATAIFVALMGIGIATHGGSGVEAQAAGVRLAFTVAACIALSAIVIAVLIPRRATAKH</sequence>
<feature type="transmembrane region" description="Helical" evidence="8">
    <location>
        <begin position="150"/>
        <end position="170"/>
    </location>
</feature>
<feature type="transmembrane region" description="Helical" evidence="8">
    <location>
        <begin position="210"/>
        <end position="230"/>
    </location>
</feature>
<evidence type="ECO:0000256" key="2">
    <source>
        <dbReference type="ARBA" id="ARBA00008537"/>
    </source>
</evidence>
<feature type="transmembrane region" description="Helical" evidence="8">
    <location>
        <begin position="454"/>
        <end position="472"/>
    </location>
</feature>
<dbReference type="InterPro" id="IPR004638">
    <property type="entry name" value="EmrB-like"/>
</dbReference>
<dbReference type="PANTHER" id="PTHR42718">
    <property type="entry name" value="MAJOR FACILITATOR SUPERFAMILY MULTIDRUG TRANSPORTER MFSC"/>
    <property type="match status" value="1"/>
</dbReference>
<feature type="transmembrane region" description="Helical" evidence="8">
    <location>
        <begin position="276"/>
        <end position="294"/>
    </location>
</feature>
<dbReference type="GO" id="GO:0022857">
    <property type="term" value="F:transmembrane transporter activity"/>
    <property type="evidence" value="ECO:0007669"/>
    <property type="project" value="InterPro"/>
</dbReference>
<evidence type="ECO:0000256" key="4">
    <source>
        <dbReference type="ARBA" id="ARBA00022475"/>
    </source>
</evidence>
<comment type="similarity">
    <text evidence="2">Belongs to the major facilitator superfamily. EmrB family.</text>
</comment>